<dbReference type="Proteomes" id="UP000824469">
    <property type="component" value="Unassembled WGS sequence"/>
</dbReference>
<accession>A0AA38CKC8</accession>
<comment type="caution">
    <text evidence="1">The sequence shown here is derived from an EMBL/GenBank/DDBJ whole genome shotgun (WGS) entry which is preliminary data.</text>
</comment>
<proteinExistence type="predicted"/>
<evidence type="ECO:0000313" key="2">
    <source>
        <dbReference type="Proteomes" id="UP000824469"/>
    </source>
</evidence>
<keyword evidence="2" id="KW-1185">Reference proteome</keyword>
<name>A0AA38CKC8_TAXCH</name>
<dbReference type="AlphaFoldDB" id="A0AA38CKC8"/>
<sequence>GPTSKPGYPEILQQGIQNGSCLRLGNPDDTEIILDCKSNHPSLSGKLFPYATYPSQRNKVCSVFEEAAGPGVYDEKVFQ</sequence>
<protein>
    <submittedName>
        <fullName evidence="1">Uncharacterized protein</fullName>
    </submittedName>
</protein>
<feature type="non-terminal residue" evidence="1">
    <location>
        <position position="1"/>
    </location>
</feature>
<evidence type="ECO:0000313" key="1">
    <source>
        <dbReference type="EMBL" id="KAH9299407.1"/>
    </source>
</evidence>
<reference evidence="1 2" key="1">
    <citation type="journal article" date="2021" name="Nat. Plants">
        <title>The Taxus genome provides insights into paclitaxel biosynthesis.</title>
        <authorList>
            <person name="Xiong X."/>
            <person name="Gou J."/>
            <person name="Liao Q."/>
            <person name="Li Y."/>
            <person name="Zhou Q."/>
            <person name="Bi G."/>
            <person name="Li C."/>
            <person name="Du R."/>
            <person name="Wang X."/>
            <person name="Sun T."/>
            <person name="Guo L."/>
            <person name="Liang H."/>
            <person name="Lu P."/>
            <person name="Wu Y."/>
            <person name="Zhang Z."/>
            <person name="Ro D.K."/>
            <person name="Shang Y."/>
            <person name="Huang S."/>
            <person name="Yan J."/>
        </authorList>
    </citation>
    <scope>NUCLEOTIDE SEQUENCE [LARGE SCALE GENOMIC DNA]</scope>
    <source>
        <strain evidence="1">Ta-2019</strain>
    </source>
</reference>
<dbReference type="EMBL" id="JAHRHJ020000010">
    <property type="protein sequence ID" value="KAH9299407.1"/>
    <property type="molecule type" value="Genomic_DNA"/>
</dbReference>
<feature type="non-terminal residue" evidence="1">
    <location>
        <position position="79"/>
    </location>
</feature>
<gene>
    <name evidence="1" type="ORF">KI387_031089</name>
</gene>
<organism evidence="1 2">
    <name type="scientific">Taxus chinensis</name>
    <name type="common">Chinese yew</name>
    <name type="synonym">Taxus wallichiana var. chinensis</name>
    <dbReference type="NCBI Taxonomy" id="29808"/>
    <lineage>
        <taxon>Eukaryota</taxon>
        <taxon>Viridiplantae</taxon>
        <taxon>Streptophyta</taxon>
        <taxon>Embryophyta</taxon>
        <taxon>Tracheophyta</taxon>
        <taxon>Spermatophyta</taxon>
        <taxon>Pinopsida</taxon>
        <taxon>Pinidae</taxon>
        <taxon>Conifers II</taxon>
        <taxon>Cupressales</taxon>
        <taxon>Taxaceae</taxon>
        <taxon>Taxus</taxon>
    </lineage>
</organism>